<sequence>MLIQQIFTEKIAHSSYILAGDKTCAIIDPRRDIEIYLELARDLGVKITHILETHLHADFISGHIDLAQRTGATIYTPKAADCDFRSVPLAQGDSFSIEDIKLDILETPGHTPEHISYVVTDTSRGQEPVALFCGDTMFVGDVGRPDLFPGRAEELASKLYDTLHEKLLKLPDFCEIYPAHGAGSLCGRAMASKRSSTLGYEKNYNYALKINDRADFIDSLTNNMPDAPDHFSRCTDINRVGPKEVKDLTIPDALENDRFREKMKNAIILDVRSFESFGGQHIPQAYNIDRNSNFPTYAGWLLPPEKDILIVSDNYSQAFNACTQLHRVGLDRVAGYLENGMYGWVTDGLPTRHVPQISSTELHDRITAGKEMTILDVRAASEYEDFHIEGAINIPVHELRDRYSEIEHNTETILICGSGQRSSMGCSILLQKGFSNVQNVAGGMTGYAAAGYGPECPMCVLPWAPFKNK</sequence>
<feature type="domain" description="Rhodanese" evidence="2">
    <location>
        <begin position="368"/>
        <end position="456"/>
    </location>
</feature>
<dbReference type="InterPro" id="IPR001279">
    <property type="entry name" value="Metallo-B-lactamas"/>
</dbReference>
<dbReference type="InterPro" id="IPR036873">
    <property type="entry name" value="Rhodanese-like_dom_sf"/>
</dbReference>
<protein>
    <submittedName>
        <fullName evidence="3">Rhodanese-like domain-containing protein</fullName>
    </submittedName>
</protein>
<dbReference type="GO" id="GO:0046872">
    <property type="term" value="F:metal ion binding"/>
    <property type="evidence" value="ECO:0007669"/>
    <property type="project" value="UniProtKB-KW"/>
</dbReference>
<keyword evidence="4" id="KW-1185">Reference proteome</keyword>
<dbReference type="GO" id="GO:0050313">
    <property type="term" value="F:sulfur dioxygenase activity"/>
    <property type="evidence" value="ECO:0007669"/>
    <property type="project" value="InterPro"/>
</dbReference>
<dbReference type="FunFam" id="3.60.15.10:FF:000030">
    <property type="entry name" value="Metallo-beta-lactamase family protein"/>
    <property type="match status" value="1"/>
</dbReference>
<keyword evidence="1" id="KW-0479">Metal-binding</keyword>
<dbReference type="SUPFAM" id="SSF56281">
    <property type="entry name" value="Metallo-hydrolase/oxidoreductase"/>
    <property type="match status" value="1"/>
</dbReference>
<dbReference type="InterPro" id="IPR001763">
    <property type="entry name" value="Rhodanese-like_dom"/>
</dbReference>
<accession>A0AA51UFC4</accession>
<organism evidence="3 4">
    <name type="scientific">Methanolobus mangrovi</name>
    <dbReference type="NCBI Taxonomy" id="3072977"/>
    <lineage>
        <taxon>Archaea</taxon>
        <taxon>Methanobacteriati</taxon>
        <taxon>Methanobacteriota</taxon>
        <taxon>Stenosarchaea group</taxon>
        <taxon>Methanomicrobia</taxon>
        <taxon>Methanosarcinales</taxon>
        <taxon>Methanosarcinaceae</taxon>
        <taxon>Methanolobus</taxon>
    </lineage>
</organism>
<evidence type="ECO:0000313" key="3">
    <source>
        <dbReference type="EMBL" id="WMW22105.1"/>
    </source>
</evidence>
<dbReference type="PANTHER" id="PTHR43084">
    <property type="entry name" value="PERSULFIDE DIOXYGENASE ETHE1"/>
    <property type="match status" value="1"/>
</dbReference>
<dbReference type="SMART" id="SM00849">
    <property type="entry name" value="Lactamase_B"/>
    <property type="match status" value="1"/>
</dbReference>
<feature type="domain" description="Rhodanese" evidence="2">
    <location>
        <begin position="262"/>
        <end position="353"/>
    </location>
</feature>
<dbReference type="GeneID" id="84230903"/>
<dbReference type="GO" id="GO:0006749">
    <property type="term" value="P:glutathione metabolic process"/>
    <property type="evidence" value="ECO:0007669"/>
    <property type="project" value="InterPro"/>
</dbReference>
<dbReference type="Gene3D" id="3.60.15.10">
    <property type="entry name" value="Ribonuclease Z/Hydroxyacylglutathione hydrolase-like"/>
    <property type="match status" value="1"/>
</dbReference>
<dbReference type="RefSeq" id="WP_309307898.1">
    <property type="nucleotide sequence ID" value="NZ_CP133594.1"/>
</dbReference>
<dbReference type="CDD" id="cd07724">
    <property type="entry name" value="POD-like_MBL-fold"/>
    <property type="match status" value="1"/>
</dbReference>
<evidence type="ECO:0000256" key="1">
    <source>
        <dbReference type="ARBA" id="ARBA00022723"/>
    </source>
</evidence>
<dbReference type="SUPFAM" id="SSF52821">
    <property type="entry name" value="Rhodanese/Cell cycle control phosphatase"/>
    <property type="match status" value="2"/>
</dbReference>
<evidence type="ECO:0000259" key="2">
    <source>
        <dbReference type="PROSITE" id="PS50206"/>
    </source>
</evidence>
<evidence type="ECO:0000313" key="4">
    <source>
        <dbReference type="Proteomes" id="UP001183006"/>
    </source>
</evidence>
<dbReference type="Gene3D" id="3.40.250.10">
    <property type="entry name" value="Rhodanese-like domain"/>
    <property type="match status" value="2"/>
</dbReference>
<dbReference type="Pfam" id="PF00753">
    <property type="entry name" value="Lactamase_B"/>
    <property type="match status" value="1"/>
</dbReference>
<dbReference type="SMART" id="SM00450">
    <property type="entry name" value="RHOD"/>
    <property type="match status" value="2"/>
</dbReference>
<dbReference type="FunFam" id="3.40.250.10:FF:000049">
    <property type="entry name" value="Phage shock protein E"/>
    <property type="match status" value="1"/>
</dbReference>
<dbReference type="InterPro" id="IPR044528">
    <property type="entry name" value="POD-like_MBL-fold"/>
</dbReference>
<dbReference type="PANTHER" id="PTHR43084:SF1">
    <property type="entry name" value="PERSULFIDE DIOXYGENASE ETHE1, MITOCHONDRIAL"/>
    <property type="match status" value="1"/>
</dbReference>
<gene>
    <name evidence="3" type="ORF">RE476_12140</name>
</gene>
<dbReference type="CDD" id="cd00158">
    <property type="entry name" value="RHOD"/>
    <property type="match status" value="2"/>
</dbReference>
<dbReference type="KEGG" id="mmav:RE476_12140"/>
<proteinExistence type="predicted"/>
<name>A0AA51UFC4_9EURY</name>
<dbReference type="PROSITE" id="PS50206">
    <property type="entry name" value="RHODANESE_3"/>
    <property type="match status" value="2"/>
</dbReference>
<dbReference type="Pfam" id="PF00581">
    <property type="entry name" value="Rhodanese"/>
    <property type="match status" value="2"/>
</dbReference>
<dbReference type="InterPro" id="IPR051682">
    <property type="entry name" value="Mito_Persulfide_Diox"/>
</dbReference>
<reference evidence="3" key="1">
    <citation type="submission" date="2023-08" db="EMBL/GenBank/DDBJ databases">
        <title>Methanolobus mangrovi sp. nov. and Methanolobus sediminis sp. nov, two novel methylotrophic methanogens isolated from mangrove sediments in China.</title>
        <authorList>
            <person name="Zhou J."/>
        </authorList>
    </citation>
    <scope>NUCLEOTIDE SEQUENCE</scope>
    <source>
        <strain evidence="3">FTZ2</strain>
    </source>
</reference>
<dbReference type="Proteomes" id="UP001183006">
    <property type="component" value="Chromosome"/>
</dbReference>
<dbReference type="GO" id="GO:0070813">
    <property type="term" value="P:hydrogen sulfide metabolic process"/>
    <property type="evidence" value="ECO:0007669"/>
    <property type="project" value="TreeGrafter"/>
</dbReference>
<dbReference type="EMBL" id="CP133594">
    <property type="protein sequence ID" value="WMW22105.1"/>
    <property type="molecule type" value="Genomic_DNA"/>
</dbReference>
<dbReference type="AlphaFoldDB" id="A0AA51UFC4"/>
<dbReference type="InterPro" id="IPR036866">
    <property type="entry name" value="RibonucZ/Hydroxyglut_hydro"/>
</dbReference>